<keyword evidence="2" id="KW-1185">Reference proteome</keyword>
<dbReference type="EMBL" id="VXLC01000003">
    <property type="protein sequence ID" value="KAA8889227.1"/>
    <property type="molecule type" value="Genomic_DNA"/>
</dbReference>
<dbReference type="Proteomes" id="UP000323876">
    <property type="component" value="Unassembled WGS sequence"/>
</dbReference>
<organism evidence="1 2">
    <name type="scientific">Nocardia colli</name>
    <dbReference type="NCBI Taxonomy" id="2545717"/>
    <lineage>
        <taxon>Bacteria</taxon>
        <taxon>Bacillati</taxon>
        <taxon>Actinomycetota</taxon>
        <taxon>Actinomycetes</taxon>
        <taxon>Mycobacteriales</taxon>
        <taxon>Nocardiaceae</taxon>
        <taxon>Nocardia</taxon>
    </lineage>
</organism>
<name>A0A5N0EIL3_9NOCA</name>
<evidence type="ECO:0000313" key="2">
    <source>
        <dbReference type="Proteomes" id="UP000323876"/>
    </source>
</evidence>
<evidence type="ECO:0000313" key="1">
    <source>
        <dbReference type="EMBL" id="KAA8889227.1"/>
    </source>
</evidence>
<protein>
    <submittedName>
        <fullName evidence="1">Uncharacterized protein</fullName>
    </submittedName>
</protein>
<reference evidence="1 2" key="1">
    <citation type="submission" date="2019-09" db="EMBL/GenBank/DDBJ databases">
        <authorList>
            <person name="Wang X."/>
        </authorList>
    </citation>
    <scope>NUCLEOTIDE SEQUENCE [LARGE SCALE GENOMIC DNA]</scope>
    <source>
        <strain evidence="1 2">CICC 11023</strain>
    </source>
</reference>
<gene>
    <name evidence="1" type="ORF">F3087_09725</name>
</gene>
<accession>A0A5N0EIL3</accession>
<sequence length="109" mass="11961">MTALPGRFSKIDCRWSGVTEVAFTSTAEDVQLALYVWGLPADASRDLWSARAGGHRLAVFAESDRSTWVKVAAAMSRYSGGRVALRLPGPSAPPPKKPLWRRARDYLAE</sequence>
<proteinExistence type="predicted"/>
<dbReference type="RefSeq" id="WP_150401501.1">
    <property type="nucleotide sequence ID" value="NZ_VXLC01000003.1"/>
</dbReference>
<comment type="caution">
    <text evidence="1">The sequence shown here is derived from an EMBL/GenBank/DDBJ whole genome shotgun (WGS) entry which is preliminary data.</text>
</comment>
<dbReference type="AlphaFoldDB" id="A0A5N0EIL3"/>